<protein>
    <recommendedName>
        <fullName evidence="5">Retroviral envelope protein GP41-like domain-containing protein</fullName>
    </recommendedName>
</protein>
<evidence type="ECO:0000256" key="2">
    <source>
        <dbReference type="SAM" id="MobiDB-lite"/>
    </source>
</evidence>
<feature type="compositionally biased region" description="Low complexity" evidence="2">
    <location>
        <begin position="29"/>
        <end position="38"/>
    </location>
</feature>
<dbReference type="GO" id="GO:0005198">
    <property type="term" value="F:structural molecule activity"/>
    <property type="evidence" value="ECO:0007669"/>
    <property type="project" value="InterPro"/>
</dbReference>
<evidence type="ECO:0000313" key="7">
    <source>
        <dbReference type="Proteomes" id="UP000694393"/>
    </source>
</evidence>
<feature type="transmembrane region" description="Helical" evidence="3">
    <location>
        <begin position="558"/>
        <end position="583"/>
    </location>
</feature>
<keyword evidence="3" id="KW-0812">Transmembrane</keyword>
<evidence type="ECO:0000259" key="5">
    <source>
        <dbReference type="Pfam" id="PF00517"/>
    </source>
</evidence>
<dbReference type="PANTHER" id="PTHR34313">
    <property type="entry name" value="ENDOGENOUS RETROVIRUS GROUP K MEMBER 113 ENV POLYPROTEIN-RELATED"/>
    <property type="match status" value="1"/>
</dbReference>
<dbReference type="Pfam" id="PF00517">
    <property type="entry name" value="GP41"/>
    <property type="match status" value="1"/>
</dbReference>
<dbReference type="Proteomes" id="UP000694393">
    <property type="component" value="Unplaced"/>
</dbReference>
<reference evidence="6" key="1">
    <citation type="submission" date="2025-08" db="UniProtKB">
        <authorList>
            <consortium name="Ensembl"/>
        </authorList>
    </citation>
    <scope>IDENTIFICATION</scope>
</reference>
<feature type="transmembrane region" description="Helical" evidence="3">
    <location>
        <begin position="385"/>
        <end position="411"/>
    </location>
</feature>
<evidence type="ECO:0000256" key="3">
    <source>
        <dbReference type="SAM" id="Phobius"/>
    </source>
</evidence>
<keyword evidence="7" id="KW-1185">Reference proteome</keyword>
<feature type="signal peptide" evidence="4">
    <location>
        <begin position="1"/>
        <end position="17"/>
    </location>
</feature>
<dbReference type="Ensembl" id="ENSPCET00000000305.1">
    <property type="protein sequence ID" value="ENSPCEP00000000296.1"/>
    <property type="gene ID" value="ENSPCEG00000000258.1"/>
</dbReference>
<proteinExistence type="predicted"/>
<evidence type="ECO:0000313" key="6">
    <source>
        <dbReference type="Ensembl" id="ENSPCEP00000000296.1"/>
    </source>
</evidence>
<dbReference type="PANTHER" id="PTHR34313:SF2">
    <property type="entry name" value="ENDOGENOUS RETROVIRUS GROUP K MEMBER 21 ENV POLYPROTEIN-LIKE"/>
    <property type="match status" value="1"/>
</dbReference>
<feature type="chain" id="PRO_5034930970" description="Retroviral envelope protein GP41-like domain-containing protein" evidence="4">
    <location>
        <begin position="18"/>
        <end position="615"/>
    </location>
</feature>
<feature type="domain" description="Retroviral envelope protein GP41-like" evidence="5">
    <location>
        <begin position="406"/>
        <end position="599"/>
    </location>
</feature>
<evidence type="ECO:0000256" key="1">
    <source>
        <dbReference type="ARBA" id="ARBA00004328"/>
    </source>
</evidence>
<organism evidence="6 7">
    <name type="scientific">Pelusios castaneus</name>
    <name type="common">West African mud turtle</name>
    <dbReference type="NCBI Taxonomy" id="367368"/>
    <lineage>
        <taxon>Eukaryota</taxon>
        <taxon>Metazoa</taxon>
        <taxon>Chordata</taxon>
        <taxon>Craniata</taxon>
        <taxon>Vertebrata</taxon>
        <taxon>Euteleostomi</taxon>
        <taxon>Archelosauria</taxon>
        <taxon>Testudinata</taxon>
        <taxon>Testudines</taxon>
        <taxon>Pleurodira</taxon>
        <taxon>Pelomedusidae</taxon>
        <taxon>Pelusios</taxon>
    </lineage>
</organism>
<dbReference type="InterPro" id="IPR051255">
    <property type="entry name" value="Retroviral_env_glycoprotein"/>
</dbReference>
<keyword evidence="3" id="KW-0472">Membrane</keyword>
<keyword evidence="4" id="KW-0732">Signal</keyword>
<accession>A0A8C8R582</accession>
<name>A0A8C8R582_9SAUR</name>
<sequence>MDMLVFLFPQVLTGCLCGSSSQSGRAHHQQTNQINQTTKGRACHQRTSQKGRTMSRHERLFGPAFVIAWSLLSAFCLPAKGEHLYWAHILEPPLFKPVTWWDPLPPVGNNDTAWVGGVWLPPSTDQETEFFHVNSFQFITDFPPLCFTHYNNTGCVPIKHQLHLIPREDNGVMTYTLIGIPGMHGGYDEINATVLDSHTPDLPRCVLQKLSGGAQVTWRACRGIRPRSRKTSMGTIVDWGPHGLLWDKVRNYSVPFGSHNYSLMWRGGGSAGPVLQLLEYNNGTTSTLYKEAWRLGFAFLNRSLGRLHMSNMTANYTRLQEDVVMICTSHPYVFALAEYVTIDFCNHSYCINMSNVWYKTYSGLGHFAHILQIEVDTARKRTKRFLGWLIFAIISAIIFLASATVAIASLAQSVQTSKTVGNVLLNVTQELHTQEHIDEQILARLNALEAAVIWLGDRQTALKTRLTLHCDWEHTAAGLCVTSLPWNSTVHEWDIVKRHLQGAFDLSLQRNIISLHDQLKFQILRLQELTAQNVFSTLQADMSWLNPSTWFSGLNLRVWVFAGLAGLFLLFFVVIFYMIYFLIRSSRQVEARVMATLLNNGLVLNKKGGDVETHH</sequence>
<dbReference type="AlphaFoldDB" id="A0A8C8R582"/>
<keyword evidence="3" id="KW-1133">Transmembrane helix</keyword>
<comment type="subcellular location">
    <subcellularLocation>
        <location evidence="1">Virion</location>
    </subcellularLocation>
</comment>
<reference evidence="6" key="2">
    <citation type="submission" date="2025-09" db="UniProtKB">
        <authorList>
            <consortium name="Ensembl"/>
        </authorList>
    </citation>
    <scope>IDENTIFICATION</scope>
</reference>
<feature type="region of interest" description="Disordered" evidence="2">
    <location>
        <begin position="26"/>
        <end position="49"/>
    </location>
</feature>
<evidence type="ECO:0000256" key="4">
    <source>
        <dbReference type="SAM" id="SignalP"/>
    </source>
</evidence>
<dbReference type="InterPro" id="IPR000328">
    <property type="entry name" value="GP41-like"/>
</dbReference>